<feature type="transmembrane region" description="Helical" evidence="2">
    <location>
        <begin position="50"/>
        <end position="69"/>
    </location>
</feature>
<evidence type="ECO:0000256" key="1">
    <source>
        <dbReference type="SAM" id="MobiDB-lite"/>
    </source>
</evidence>
<dbReference type="EMBL" id="JAAOLE020000001">
    <property type="protein sequence ID" value="NVI49094.1"/>
    <property type="molecule type" value="Genomic_DNA"/>
</dbReference>
<evidence type="ECO:0000256" key="2">
    <source>
        <dbReference type="SAM" id="Phobius"/>
    </source>
</evidence>
<dbReference type="AlphaFoldDB" id="A0A974A659"/>
<dbReference type="Pfam" id="PF13779">
    <property type="entry name" value="DUF4175"/>
    <property type="match status" value="1"/>
</dbReference>
<feature type="region of interest" description="Disordered" evidence="1">
    <location>
        <begin position="300"/>
        <end position="323"/>
    </location>
</feature>
<proteinExistence type="predicted"/>
<name>A0A974A659_9BRAD</name>
<feature type="compositionally biased region" description="Polar residues" evidence="1">
    <location>
        <begin position="801"/>
        <end position="811"/>
    </location>
</feature>
<gene>
    <name evidence="3" type="ORF">HAP48_040850</name>
    <name evidence="4" type="ORF">WDK88_04785</name>
</gene>
<organism evidence="3">
    <name type="scientific">Bradyrhizobium septentrionale</name>
    <dbReference type="NCBI Taxonomy" id="1404411"/>
    <lineage>
        <taxon>Bacteria</taxon>
        <taxon>Pseudomonadati</taxon>
        <taxon>Pseudomonadota</taxon>
        <taxon>Alphaproteobacteria</taxon>
        <taxon>Hyphomicrobiales</taxon>
        <taxon>Nitrobacteraceae</taxon>
        <taxon>Bradyrhizobium</taxon>
    </lineage>
</organism>
<dbReference type="InterPro" id="IPR012683">
    <property type="entry name" value="CHP02302_TM"/>
</dbReference>
<keyword evidence="5" id="KW-1185">Reference proteome</keyword>
<keyword evidence="2" id="KW-0472">Membrane</keyword>
<evidence type="ECO:0000313" key="4">
    <source>
        <dbReference type="EMBL" id="WXC80964.1"/>
    </source>
</evidence>
<sequence length="870" mass="95127">MSGANIDPSDNASRAVRDSDAIARLKLTEALQRARFAIAWERSWPHLARFLTVVGLFLVASWAGLWLVLPFVARVAGAGLFAIAALAMLLPLLRFRWPSREEGLSRLDRGAGIRHRPATTLSDTLTNKDPFALALWQAQRERTLASIKRIRAGLPRPRVSLHDPWALRALVIVMLVATYVAAGDERGLRVASAFDWNGIMAPPNVRVDAWVTPPNYTGKPPIILSNANKDAAAADNAPLAVPAGSTLLVRSSGGTIDVVVGGGLTEVAPEGQAPKGTNERHFKIAADGTAHVRAPAGQPQWKFTATPDRPPSIALAKDPERQARGSLQMSYRLEDDYGVSEARAQFAARLGDAPKDSAKDAAKDADGKAAQPRPLFEPPQFALVLPNARTRNGVGQTVKDLSEDPYAGADVTLTLTAKDEAGNEGKSEPFNMRLPERLFTKPLARALIEQRRILALDANQNGQVFAALEALLIAPEMFMPETGYYLGLHTVSRQLEAARTDDQLRGVVASLWALAVTIEDGNISDVDKALRAAQDALKQALDRGATDEEIKKLTDNLRAALDNFLRQLAEQFRNNPQQLARPLDPNAKVLSQQDLKNMLDRMERLSRSGDKDAARQLLEQMQQMLENLQMAQPNQGDDDMQQSLNELGDMIRKQQQLRDKTFKQGQDSRRDRMRGKQGEQSMGDLQQDQQALRDRLKKLQEELAKRGMGPDQRGQKGQGQKGDQAQQGDQGDQGDDGDGLDQADSAMGDASGRLGEGNADGAVDSQGRALDALRKGAQSLADAMQQGDGDQPGDGPGNRAGRQQSGGNQTDPLGRPLHGREFGDDYTVKIPGEIDVQRVRRILEELRRRLADPSRPQLELDYIERLLKDY</sequence>
<feature type="compositionally biased region" description="Low complexity" evidence="1">
    <location>
        <begin position="721"/>
        <end position="730"/>
    </location>
</feature>
<keyword evidence="2" id="KW-0812">Transmembrane</keyword>
<evidence type="ECO:0000313" key="5">
    <source>
        <dbReference type="Proteomes" id="UP001432046"/>
    </source>
</evidence>
<dbReference type="Proteomes" id="UP001432046">
    <property type="component" value="Chromosome"/>
</dbReference>
<protein>
    <submittedName>
        <fullName evidence="3">TIGR02302 family protein</fullName>
    </submittedName>
</protein>
<feature type="compositionally biased region" description="Basic and acidic residues" evidence="1">
    <location>
        <begin position="352"/>
        <end position="367"/>
    </location>
</feature>
<reference evidence="4" key="3">
    <citation type="submission" date="2024-03" db="EMBL/GenBank/DDBJ databases">
        <authorList>
            <person name="Bromfield E.S.P."/>
            <person name="Cloutier S."/>
        </authorList>
    </citation>
    <scope>NUCLEOTIDE SEQUENCE</scope>
    <source>
        <strain evidence="4">5S5</strain>
    </source>
</reference>
<dbReference type="EMBL" id="CP147711">
    <property type="protein sequence ID" value="WXC80964.1"/>
    <property type="molecule type" value="Genomic_DNA"/>
</dbReference>
<reference evidence="4" key="2">
    <citation type="journal article" date="2021" name="Int. J. Syst. Evol. Microbiol.">
        <title>Bradyrhizobium septentrionale sp. nov. (sv. septentrionale) and Bradyrhizobium quebecense sp. nov. (sv. septentrionale) associated with legumes native to Canada possess rearranged symbiosis genes and numerous insertion sequences.</title>
        <authorList>
            <person name="Bromfield E.S.P."/>
            <person name="Cloutier S."/>
        </authorList>
    </citation>
    <scope>NUCLEOTIDE SEQUENCE</scope>
    <source>
        <strain evidence="4">5S5</strain>
    </source>
</reference>
<feature type="compositionally biased region" description="Basic and acidic residues" evidence="1">
    <location>
        <begin position="653"/>
        <end position="677"/>
    </location>
</feature>
<feature type="region of interest" description="Disordered" evidence="1">
    <location>
        <begin position="705"/>
        <end position="825"/>
    </location>
</feature>
<feature type="region of interest" description="Disordered" evidence="1">
    <location>
        <begin position="653"/>
        <end position="690"/>
    </location>
</feature>
<feature type="compositionally biased region" description="Acidic residues" evidence="1">
    <location>
        <begin position="732"/>
        <end position="741"/>
    </location>
</feature>
<dbReference type="NCBIfam" id="TIGR02302">
    <property type="entry name" value="aProt_lowcomp"/>
    <property type="match status" value="1"/>
</dbReference>
<feature type="region of interest" description="Disordered" evidence="1">
    <location>
        <begin position="350"/>
        <end position="374"/>
    </location>
</feature>
<feature type="transmembrane region" description="Helical" evidence="2">
    <location>
        <begin position="75"/>
        <end position="93"/>
    </location>
</feature>
<dbReference type="RefSeq" id="WP_175612342.1">
    <property type="nucleotide sequence ID" value="NZ_CP088285.1"/>
</dbReference>
<accession>A0A974A659</accession>
<reference evidence="3" key="1">
    <citation type="submission" date="2020-06" db="EMBL/GenBank/DDBJ databases">
        <title>Whole Genome Sequence of Bradyrhizobium sp. Strain 1S1.</title>
        <authorList>
            <person name="Bromfield E.S.P."/>
            <person name="Cloutier S."/>
        </authorList>
    </citation>
    <scope>NUCLEOTIDE SEQUENCE [LARGE SCALE GENOMIC DNA]</scope>
    <source>
        <strain evidence="3">1S1</strain>
    </source>
</reference>
<keyword evidence="2" id="KW-1133">Transmembrane helix</keyword>
<evidence type="ECO:0000313" key="3">
    <source>
        <dbReference type="EMBL" id="NVI49094.1"/>
    </source>
</evidence>